<name>A0A3P6TUR0_LITSI</name>
<keyword evidence="1" id="KW-0472">Membrane</keyword>
<organism evidence="2 3">
    <name type="scientific">Litomosoides sigmodontis</name>
    <name type="common">Filarial nematode worm</name>
    <dbReference type="NCBI Taxonomy" id="42156"/>
    <lineage>
        <taxon>Eukaryota</taxon>
        <taxon>Metazoa</taxon>
        <taxon>Ecdysozoa</taxon>
        <taxon>Nematoda</taxon>
        <taxon>Chromadorea</taxon>
        <taxon>Rhabditida</taxon>
        <taxon>Spirurina</taxon>
        <taxon>Spiruromorpha</taxon>
        <taxon>Filarioidea</taxon>
        <taxon>Onchocercidae</taxon>
        <taxon>Litomosoides</taxon>
    </lineage>
</organism>
<proteinExistence type="predicted"/>
<feature type="transmembrane region" description="Helical" evidence="1">
    <location>
        <begin position="14"/>
        <end position="38"/>
    </location>
</feature>
<dbReference type="EMBL" id="UYRX01000913">
    <property type="protein sequence ID" value="VDK87069.1"/>
    <property type="molecule type" value="Genomic_DNA"/>
</dbReference>
<keyword evidence="1" id="KW-0812">Transmembrane</keyword>
<reference evidence="2 3" key="1">
    <citation type="submission" date="2018-08" db="EMBL/GenBank/DDBJ databases">
        <authorList>
            <person name="Laetsch R D."/>
            <person name="Stevens L."/>
            <person name="Kumar S."/>
            <person name="Blaxter L. M."/>
        </authorList>
    </citation>
    <scope>NUCLEOTIDE SEQUENCE [LARGE SCALE GENOMIC DNA]</scope>
</reference>
<protein>
    <submittedName>
        <fullName evidence="2">Uncharacterized protein</fullName>
    </submittedName>
</protein>
<dbReference type="OMA" id="MSYWNLF"/>
<gene>
    <name evidence="2" type="ORF">NLS_LOCUS7961</name>
</gene>
<evidence type="ECO:0000256" key="1">
    <source>
        <dbReference type="SAM" id="Phobius"/>
    </source>
</evidence>
<dbReference type="OrthoDB" id="10304732at2759"/>
<dbReference type="AlphaFoldDB" id="A0A3P6TUR0"/>
<evidence type="ECO:0000313" key="2">
    <source>
        <dbReference type="EMBL" id="VDK87069.1"/>
    </source>
</evidence>
<accession>A0A3P6TUR0</accession>
<evidence type="ECO:0000313" key="3">
    <source>
        <dbReference type="Proteomes" id="UP000277928"/>
    </source>
</evidence>
<dbReference type="Proteomes" id="UP000277928">
    <property type="component" value="Unassembled WGS sequence"/>
</dbReference>
<sequence length="142" mass="16208">MNDWNSFMLTTREWIVVLYAVIIVFIIISIATLTVCTVRNCCYVIFTSDEEVSRRSGRISTDELTRITQKTYVPNADAERDAIIRVAQQSPLTGQSFRTENSPVNRIDEACPIHGREKYHNNVELQKNNLLMDGGRTTPVNQ</sequence>
<keyword evidence="3" id="KW-1185">Reference proteome</keyword>
<keyword evidence="1" id="KW-1133">Transmembrane helix</keyword>